<reference evidence="3 4" key="1">
    <citation type="submission" date="2019-03" db="EMBL/GenBank/DDBJ databases">
        <title>Genomic Encyclopedia of Type Strains, Phase IV (KMG-V): Genome sequencing to study the core and pangenomes of soil and plant-associated prokaryotes.</title>
        <authorList>
            <person name="Whitman W."/>
        </authorList>
    </citation>
    <scope>NUCLEOTIDE SEQUENCE [LARGE SCALE GENOMIC DNA]</scope>
    <source>
        <strain evidence="3 4">Hc14</strain>
    </source>
</reference>
<gene>
    <name evidence="3" type="ORF">EV132_111155</name>
</gene>
<dbReference type="AlphaFoldDB" id="A0A4R3Q3H6"/>
<name>A0A4R3Q3H6_RHISU</name>
<dbReference type="CDD" id="cd06661">
    <property type="entry name" value="GGCT_like"/>
    <property type="match status" value="1"/>
</dbReference>
<protein>
    <recommendedName>
        <fullName evidence="1">glutathione-specific gamma-glutamylcyclotransferase</fullName>
        <ecNumber evidence="1">4.3.2.7</ecNumber>
    </recommendedName>
</protein>
<evidence type="ECO:0000256" key="1">
    <source>
        <dbReference type="ARBA" id="ARBA00012344"/>
    </source>
</evidence>
<evidence type="ECO:0000256" key="2">
    <source>
        <dbReference type="ARBA" id="ARBA00023239"/>
    </source>
</evidence>
<organism evidence="3 4">
    <name type="scientific">Rhizobium sullae</name>
    <name type="common">Rhizobium hedysari</name>
    <dbReference type="NCBI Taxonomy" id="50338"/>
    <lineage>
        <taxon>Bacteria</taxon>
        <taxon>Pseudomonadati</taxon>
        <taxon>Pseudomonadota</taxon>
        <taxon>Alphaproteobacteria</taxon>
        <taxon>Hyphomicrobiales</taxon>
        <taxon>Rhizobiaceae</taxon>
        <taxon>Rhizobium/Agrobacterium group</taxon>
        <taxon>Rhizobium</taxon>
    </lineage>
</organism>
<dbReference type="PANTHER" id="PTHR12192">
    <property type="entry name" value="CATION TRANSPORT PROTEIN CHAC-RELATED"/>
    <property type="match status" value="1"/>
</dbReference>
<sequence length="244" mass="27314">MTMSLTEELVARVRRNIEDAGPAPGLICLEDDDYFAIRRRLLAGRPAGQDLWVFAYGSLLWNPCFAAAEERIGTVHGWHRRFSFWLTRWRGTPDRPGLMMALDRGGSCRGVLYRLSRDGEEALIDQFLMREMSANPPTNVPRWVTVRSEGETLRAITFVADRSGPAYAAPHPEEMTVEVLALAAGHLGSCADYLRNAVVQLESRCIRDTTLWRLQAKVAAYIAALPLDVPMPKSRMEISHACEG</sequence>
<dbReference type="InterPro" id="IPR036568">
    <property type="entry name" value="GGCT-like_sf"/>
</dbReference>
<dbReference type="SUPFAM" id="SSF110857">
    <property type="entry name" value="Gamma-glutamyl cyclotransferase-like"/>
    <property type="match status" value="1"/>
</dbReference>
<evidence type="ECO:0000313" key="3">
    <source>
        <dbReference type="EMBL" id="TCU13722.1"/>
    </source>
</evidence>
<dbReference type="InterPro" id="IPR006840">
    <property type="entry name" value="ChaC"/>
</dbReference>
<dbReference type="GO" id="GO:0006751">
    <property type="term" value="P:glutathione catabolic process"/>
    <property type="evidence" value="ECO:0007669"/>
    <property type="project" value="InterPro"/>
</dbReference>
<keyword evidence="2" id="KW-0456">Lyase</keyword>
<dbReference type="Pfam" id="PF04752">
    <property type="entry name" value="ChaC"/>
    <property type="match status" value="1"/>
</dbReference>
<accession>A0A4R3Q3H6</accession>
<dbReference type="InterPro" id="IPR013024">
    <property type="entry name" value="GGCT-like"/>
</dbReference>
<dbReference type="EC" id="4.3.2.7" evidence="1"/>
<evidence type="ECO:0000313" key="4">
    <source>
        <dbReference type="Proteomes" id="UP000294576"/>
    </source>
</evidence>
<dbReference type="Proteomes" id="UP000294576">
    <property type="component" value="Unassembled WGS sequence"/>
</dbReference>
<dbReference type="PANTHER" id="PTHR12192:SF2">
    <property type="entry name" value="GLUTATHIONE-SPECIFIC GAMMA-GLUTAMYLCYCLOTRANSFERASE 2"/>
    <property type="match status" value="1"/>
</dbReference>
<dbReference type="Gene3D" id="3.10.490.10">
    <property type="entry name" value="Gamma-glutamyl cyclotransferase-like"/>
    <property type="match status" value="1"/>
</dbReference>
<dbReference type="GO" id="GO:0005737">
    <property type="term" value="C:cytoplasm"/>
    <property type="evidence" value="ECO:0007669"/>
    <property type="project" value="TreeGrafter"/>
</dbReference>
<dbReference type="EMBL" id="SMBH01000011">
    <property type="protein sequence ID" value="TCU13722.1"/>
    <property type="molecule type" value="Genomic_DNA"/>
</dbReference>
<dbReference type="GO" id="GO:0061928">
    <property type="term" value="F:glutathione specific gamma-glutamylcyclotransferase activity"/>
    <property type="evidence" value="ECO:0007669"/>
    <property type="project" value="UniProtKB-EC"/>
</dbReference>
<comment type="caution">
    <text evidence="3">The sequence shown here is derived from an EMBL/GenBank/DDBJ whole genome shotgun (WGS) entry which is preliminary data.</text>
</comment>
<proteinExistence type="predicted"/>
<dbReference type="RefSeq" id="WP_132565272.1">
    <property type="nucleotide sequence ID" value="NZ_SMBH01000011.1"/>
</dbReference>